<dbReference type="PaxDb" id="3880-AES68630"/>
<protein>
    <submittedName>
        <fullName evidence="5">F-box-like protein</fullName>
    </submittedName>
</protein>
<evidence type="ECO:0000313" key="5">
    <source>
        <dbReference type="EMBL" id="AES68630.2"/>
    </source>
</evidence>
<dbReference type="FunFam" id="1.20.1280.50:FF:000008">
    <property type="entry name" value="F-box only protein 6"/>
    <property type="match status" value="1"/>
</dbReference>
<dbReference type="CDD" id="cd22157">
    <property type="entry name" value="F-box_AtFBW1-like"/>
    <property type="match status" value="1"/>
</dbReference>
<keyword evidence="3" id="KW-0812">Transmembrane</keyword>
<dbReference type="SMART" id="SM00256">
    <property type="entry name" value="FBOX"/>
    <property type="match status" value="1"/>
</dbReference>
<dbReference type="EnsemblPlants" id="AES68630">
    <property type="protein sequence ID" value="AES68630"/>
    <property type="gene ID" value="MTR_3g010940"/>
</dbReference>
<keyword evidence="1" id="KW-0880">Kelch repeat</keyword>
<evidence type="ECO:0000313" key="6">
    <source>
        <dbReference type="EnsemblPlants" id="AES68630"/>
    </source>
</evidence>
<dbReference type="PROSITE" id="PS50181">
    <property type="entry name" value="FBOX"/>
    <property type="match status" value="1"/>
</dbReference>
<evidence type="ECO:0000256" key="1">
    <source>
        <dbReference type="ARBA" id="ARBA00022441"/>
    </source>
</evidence>
<evidence type="ECO:0000313" key="7">
    <source>
        <dbReference type="Proteomes" id="UP000002051"/>
    </source>
</evidence>
<dbReference type="EMBL" id="CM001219">
    <property type="protein sequence ID" value="AES68630.2"/>
    <property type="molecule type" value="Genomic_DNA"/>
</dbReference>
<feature type="transmembrane region" description="Helical" evidence="3">
    <location>
        <begin position="116"/>
        <end position="140"/>
    </location>
</feature>
<keyword evidence="2" id="KW-0677">Repeat</keyword>
<evidence type="ECO:0000256" key="3">
    <source>
        <dbReference type="SAM" id="Phobius"/>
    </source>
</evidence>
<dbReference type="Gene3D" id="1.20.1280.50">
    <property type="match status" value="1"/>
</dbReference>
<name>G7IVP7_MEDTR</name>
<dbReference type="HOGENOM" id="CLU_1572976_0_0_1"/>
<dbReference type="Proteomes" id="UP000002051">
    <property type="component" value="Chromosome 3"/>
</dbReference>
<dbReference type="AlphaFoldDB" id="G7IVP7"/>
<gene>
    <name evidence="5" type="ordered locus">MTR_3g010940</name>
</gene>
<reference evidence="5 7" key="1">
    <citation type="journal article" date="2011" name="Nature">
        <title>The Medicago genome provides insight into the evolution of rhizobial symbioses.</title>
        <authorList>
            <person name="Young N.D."/>
            <person name="Debelle F."/>
            <person name="Oldroyd G.E."/>
            <person name="Geurts R."/>
            <person name="Cannon S.B."/>
            <person name="Udvardi M.K."/>
            <person name="Benedito V.A."/>
            <person name="Mayer K.F."/>
            <person name="Gouzy J."/>
            <person name="Schoof H."/>
            <person name="Van de Peer Y."/>
            <person name="Proost S."/>
            <person name="Cook D.R."/>
            <person name="Meyers B.C."/>
            <person name="Spannagl M."/>
            <person name="Cheung F."/>
            <person name="De Mita S."/>
            <person name="Krishnakumar V."/>
            <person name="Gundlach H."/>
            <person name="Zhou S."/>
            <person name="Mudge J."/>
            <person name="Bharti A.K."/>
            <person name="Murray J.D."/>
            <person name="Naoumkina M.A."/>
            <person name="Rosen B."/>
            <person name="Silverstein K.A."/>
            <person name="Tang H."/>
            <person name="Rombauts S."/>
            <person name="Zhao P.X."/>
            <person name="Zhou P."/>
            <person name="Barbe V."/>
            <person name="Bardou P."/>
            <person name="Bechner M."/>
            <person name="Bellec A."/>
            <person name="Berger A."/>
            <person name="Berges H."/>
            <person name="Bidwell S."/>
            <person name="Bisseling T."/>
            <person name="Choisne N."/>
            <person name="Couloux A."/>
            <person name="Denny R."/>
            <person name="Deshpande S."/>
            <person name="Dai X."/>
            <person name="Doyle J.J."/>
            <person name="Dudez A.M."/>
            <person name="Farmer A.D."/>
            <person name="Fouteau S."/>
            <person name="Franken C."/>
            <person name="Gibelin C."/>
            <person name="Gish J."/>
            <person name="Goldstein S."/>
            <person name="Gonzalez A.J."/>
            <person name="Green P.J."/>
            <person name="Hallab A."/>
            <person name="Hartog M."/>
            <person name="Hua A."/>
            <person name="Humphray S.J."/>
            <person name="Jeong D.H."/>
            <person name="Jing Y."/>
            <person name="Jocker A."/>
            <person name="Kenton S.M."/>
            <person name="Kim D.J."/>
            <person name="Klee K."/>
            <person name="Lai H."/>
            <person name="Lang C."/>
            <person name="Lin S."/>
            <person name="Macmil S.L."/>
            <person name="Magdelenat G."/>
            <person name="Matthews L."/>
            <person name="McCorrison J."/>
            <person name="Monaghan E.L."/>
            <person name="Mun J.H."/>
            <person name="Najar F.Z."/>
            <person name="Nicholson C."/>
            <person name="Noirot C."/>
            <person name="O'Bleness M."/>
            <person name="Paule C.R."/>
            <person name="Poulain J."/>
            <person name="Prion F."/>
            <person name="Qin B."/>
            <person name="Qu C."/>
            <person name="Retzel E.F."/>
            <person name="Riddle C."/>
            <person name="Sallet E."/>
            <person name="Samain S."/>
            <person name="Samson N."/>
            <person name="Sanders I."/>
            <person name="Saurat O."/>
            <person name="Scarpelli C."/>
            <person name="Schiex T."/>
            <person name="Segurens B."/>
            <person name="Severin A.J."/>
            <person name="Sherrier D.J."/>
            <person name="Shi R."/>
            <person name="Sims S."/>
            <person name="Singer S.R."/>
            <person name="Sinharoy S."/>
            <person name="Sterck L."/>
            <person name="Viollet A."/>
            <person name="Wang B.B."/>
            <person name="Wang K."/>
            <person name="Wang M."/>
            <person name="Wang X."/>
            <person name="Warfsmann J."/>
            <person name="Weissenbach J."/>
            <person name="White D.D."/>
            <person name="White J.D."/>
            <person name="Wiley G.B."/>
            <person name="Wincker P."/>
            <person name="Xing Y."/>
            <person name="Yang L."/>
            <person name="Yao Z."/>
            <person name="Ying F."/>
            <person name="Zhai J."/>
            <person name="Zhou L."/>
            <person name="Zuber A."/>
            <person name="Denarie J."/>
            <person name="Dixon R.A."/>
            <person name="May G.D."/>
            <person name="Schwartz D.C."/>
            <person name="Rogers J."/>
            <person name="Quetier F."/>
            <person name="Town C.D."/>
            <person name="Roe B.A."/>
        </authorList>
    </citation>
    <scope>NUCLEOTIDE SEQUENCE [LARGE SCALE GENOMIC DNA]</scope>
    <source>
        <strain evidence="5">A17</strain>
        <strain evidence="6 7">cv. Jemalong A17</strain>
    </source>
</reference>
<accession>G7IVP7</accession>
<dbReference type="PANTHER" id="PTHR31672">
    <property type="entry name" value="BNACNNG10540D PROTEIN"/>
    <property type="match status" value="1"/>
</dbReference>
<dbReference type="InterPro" id="IPR001810">
    <property type="entry name" value="F-box_dom"/>
</dbReference>
<feature type="domain" description="F-box" evidence="4">
    <location>
        <begin position="16"/>
        <end position="62"/>
    </location>
</feature>
<proteinExistence type="predicted"/>
<keyword evidence="3" id="KW-0472">Membrane</keyword>
<dbReference type="Pfam" id="PF00646">
    <property type="entry name" value="F-box"/>
    <property type="match status" value="1"/>
</dbReference>
<organism evidence="5 7">
    <name type="scientific">Medicago truncatula</name>
    <name type="common">Barrel medic</name>
    <name type="synonym">Medicago tribuloides</name>
    <dbReference type="NCBI Taxonomy" id="3880"/>
    <lineage>
        <taxon>Eukaryota</taxon>
        <taxon>Viridiplantae</taxon>
        <taxon>Streptophyta</taxon>
        <taxon>Embryophyta</taxon>
        <taxon>Tracheophyta</taxon>
        <taxon>Spermatophyta</taxon>
        <taxon>Magnoliopsida</taxon>
        <taxon>eudicotyledons</taxon>
        <taxon>Gunneridae</taxon>
        <taxon>Pentapetalae</taxon>
        <taxon>rosids</taxon>
        <taxon>fabids</taxon>
        <taxon>Fabales</taxon>
        <taxon>Fabaceae</taxon>
        <taxon>Papilionoideae</taxon>
        <taxon>50 kb inversion clade</taxon>
        <taxon>NPAAA clade</taxon>
        <taxon>Hologalegina</taxon>
        <taxon>IRL clade</taxon>
        <taxon>Trifolieae</taxon>
        <taxon>Medicago</taxon>
    </lineage>
</organism>
<reference evidence="5 7" key="2">
    <citation type="journal article" date="2014" name="BMC Genomics">
        <title>An improved genome release (version Mt4.0) for the model legume Medicago truncatula.</title>
        <authorList>
            <person name="Tang H."/>
            <person name="Krishnakumar V."/>
            <person name="Bidwell S."/>
            <person name="Rosen B."/>
            <person name="Chan A."/>
            <person name="Zhou S."/>
            <person name="Gentzbittel L."/>
            <person name="Childs K.L."/>
            <person name="Yandell M."/>
            <person name="Gundlach H."/>
            <person name="Mayer K.F."/>
            <person name="Schwartz D.C."/>
            <person name="Town C.D."/>
        </authorList>
    </citation>
    <scope>GENOME REANNOTATION</scope>
    <source>
        <strain evidence="6 7">cv. Jemalong A17</strain>
    </source>
</reference>
<dbReference type="InterPro" id="IPR050796">
    <property type="entry name" value="SCF_F-box_component"/>
</dbReference>
<dbReference type="SUPFAM" id="SSF81383">
    <property type="entry name" value="F-box domain"/>
    <property type="match status" value="1"/>
</dbReference>
<evidence type="ECO:0000256" key="2">
    <source>
        <dbReference type="ARBA" id="ARBA00022737"/>
    </source>
</evidence>
<keyword evidence="7" id="KW-1185">Reference proteome</keyword>
<reference evidence="6" key="3">
    <citation type="submission" date="2015-04" db="UniProtKB">
        <authorList>
            <consortium name="EnsemblPlants"/>
        </authorList>
    </citation>
    <scope>IDENTIFICATION</scope>
    <source>
        <strain evidence="6">cv. Jemalong A17</strain>
    </source>
</reference>
<dbReference type="InterPro" id="IPR036047">
    <property type="entry name" value="F-box-like_dom_sf"/>
</dbReference>
<accession>A0A0C3VB86</accession>
<keyword evidence="3" id="KW-1133">Transmembrane helix</keyword>
<dbReference type="PANTHER" id="PTHR31672:SF13">
    <property type="entry name" value="F-BOX PROTEIN CPR30-LIKE"/>
    <property type="match status" value="1"/>
</dbReference>
<sequence>MEETSTAVNNQLTLTSPPLPTLPFDLIQEILRRLPVKLLFQLRCVCKPWNSLISDHKFIMKIFPCQPLAKCTHAKSHVVGSQTRGNLPSAEEVRYSADLLQMFSSAEEVPTRLCRVFLCFAIWVVWPRGLVLLLVCSVWQPPSGFLLKGALGLLSAGLFGPRGFVGWSGS</sequence>
<evidence type="ECO:0000259" key="4">
    <source>
        <dbReference type="PROSITE" id="PS50181"/>
    </source>
</evidence>